<dbReference type="PANTHER" id="PTHR46761:SF2">
    <property type="entry name" value="RAN GTPASE-ACTIVATING PROTEIN 1"/>
    <property type="match status" value="1"/>
</dbReference>
<accession>A0A150FXP4</accession>
<name>A0A150FXP4_GONPE</name>
<dbReference type="InterPro" id="IPR045203">
    <property type="entry name" value="RanGAP1/2"/>
</dbReference>
<comment type="subcellular location">
    <subcellularLocation>
        <location evidence="1">Cytoplasm</location>
        <location evidence="1">Cytoskeleton</location>
        <location evidence="1">Cilium axoneme</location>
    </subcellularLocation>
</comment>
<dbReference type="InterPro" id="IPR032675">
    <property type="entry name" value="LRR_dom_sf"/>
</dbReference>
<dbReference type="Pfam" id="PF13516">
    <property type="entry name" value="LRR_6"/>
    <property type="match status" value="2"/>
</dbReference>
<dbReference type="GO" id="GO:0005930">
    <property type="term" value="C:axoneme"/>
    <property type="evidence" value="ECO:0007669"/>
    <property type="project" value="UniProtKB-SubCell"/>
</dbReference>
<dbReference type="PANTHER" id="PTHR46761">
    <property type="entry name" value="RAN GTPASE-ACTIVATING PROTEIN 1"/>
    <property type="match status" value="1"/>
</dbReference>
<dbReference type="Gene3D" id="1.10.246.200">
    <property type="entry name" value="WPP domain"/>
    <property type="match status" value="1"/>
</dbReference>
<dbReference type="STRING" id="33097.A0A150FXP4"/>
<evidence type="ECO:0000256" key="2">
    <source>
        <dbReference type="SAM" id="MobiDB-lite"/>
    </source>
</evidence>
<dbReference type="SMART" id="SM00368">
    <property type="entry name" value="LRR_RI"/>
    <property type="match status" value="9"/>
</dbReference>
<proteinExistence type="predicted"/>
<dbReference type="OrthoDB" id="120976at2759"/>
<dbReference type="Proteomes" id="UP000075714">
    <property type="component" value="Unassembled WGS sequence"/>
</dbReference>
<evidence type="ECO:0000313" key="4">
    <source>
        <dbReference type="Proteomes" id="UP000075714"/>
    </source>
</evidence>
<organism evidence="3 4">
    <name type="scientific">Gonium pectorale</name>
    <name type="common">Green alga</name>
    <dbReference type="NCBI Taxonomy" id="33097"/>
    <lineage>
        <taxon>Eukaryota</taxon>
        <taxon>Viridiplantae</taxon>
        <taxon>Chlorophyta</taxon>
        <taxon>core chlorophytes</taxon>
        <taxon>Chlorophyceae</taxon>
        <taxon>CS clade</taxon>
        <taxon>Chlamydomonadales</taxon>
        <taxon>Volvocaceae</taxon>
        <taxon>Gonium</taxon>
    </lineage>
</organism>
<dbReference type="AlphaFoldDB" id="A0A150FXP4"/>
<dbReference type="Gene3D" id="3.80.10.10">
    <property type="entry name" value="Ribonuclease Inhibitor"/>
    <property type="match status" value="2"/>
</dbReference>
<gene>
    <name evidence="3" type="ORF">GPECTOR_157g96</name>
</gene>
<dbReference type="GO" id="GO:0005096">
    <property type="term" value="F:GTPase activator activity"/>
    <property type="evidence" value="ECO:0007669"/>
    <property type="project" value="InterPro"/>
</dbReference>
<dbReference type="EMBL" id="LSYV01000157">
    <property type="protein sequence ID" value="KXZ42358.1"/>
    <property type="molecule type" value="Genomic_DNA"/>
</dbReference>
<feature type="compositionally biased region" description="Acidic residues" evidence="2">
    <location>
        <begin position="495"/>
        <end position="513"/>
    </location>
</feature>
<keyword evidence="4" id="KW-1185">Reference proteome</keyword>
<dbReference type="InterPro" id="IPR038214">
    <property type="entry name" value="WPP_sf"/>
</dbReference>
<dbReference type="SUPFAM" id="SSF52047">
    <property type="entry name" value="RNI-like"/>
    <property type="match status" value="1"/>
</dbReference>
<evidence type="ECO:0000313" key="3">
    <source>
        <dbReference type="EMBL" id="KXZ42358.1"/>
    </source>
</evidence>
<sequence>MSGWSLPAAQRDDVVQRLVASICALAHVQGLELSAEVAATAAAAVERKAYTAAEVAARTTTGNRPVSETTSAYARKLGELVIQVVRDGGKVEGAAPGAASGQIEFLDLSGSRDFLTAEAAEAALAAMLAPSSTVTKFRFSTKSFGRDAAAVAARAIAAVSANLTDADISDVIAGRPEDEALDALRTLSAALAGAPRLAVLNLSDNALGEKGVRACEAVLTGQAPIESLSLQNVGLSVHACRATAELLADPSRLRRLQLFNNMSGDEGAGHIAGLLSRAPRMEDLRFASSRVGPEGGISLAKSLMAGSCLVRLDLSDNPLTEEVAPALGAALAAQPALRSLNLNDTSLGPDGVTAVCAALLQSYAGADGKPQQQLEELGLALNEINPSAAKAVVALIVAHAGSLRSVNLRENELGDRGAITVARALAALTEPRSVDLVGNQIRRAGAVAAAKALAPKASLELLALDENFISDEGLDELRGVMEAAGKAAALGPLDENMEEDEEEEDDEEEDDGNDFGLSAALSRAGIA</sequence>
<evidence type="ECO:0000256" key="1">
    <source>
        <dbReference type="ARBA" id="ARBA00004430"/>
    </source>
</evidence>
<protein>
    <submittedName>
        <fullName evidence="3">Uncharacterized protein</fullName>
    </submittedName>
</protein>
<feature type="region of interest" description="Disordered" evidence="2">
    <location>
        <begin position="488"/>
        <end position="527"/>
    </location>
</feature>
<comment type="caution">
    <text evidence="3">The sequence shown here is derived from an EMBL/GenBank/DDBJ whole genome shotgun (WGS) entry which is preliminary data.</text>
</comment>
<reference evidence="4" key="1">
    <citation type="journal article" date="2016" name="Nat. Commun.">
        <title>The Gonium pectorale genome demonstrates co-option of cell cycle regulation during the evolution of multicellularity.</title>
        <authorList>
            <person name="Hanschen E.R."/>
            <person name="Marriage T.N."/>
            <person name="Ferris P.J."/>
            <person name="Hamaji T."/>
            <person name="Toyoda A."/>
            <person name="Fujiyama A."/>
            <person name="Neme R."/>
            <person name="Noguchi H."/>
            <person name="Minakuchi Y."/>
            <person name="Suzuki M."/>
            <person name="Kawai-Toyooka H."/>
            <person name="Smith D.R."/>
            <person name="Sparks H."/>
            <person name="Anderson J."/>
            <person name="Bakaric R."/>
            <person name="Luria V."/>
            <person name="Karger A."/>
            <person name="Kirschner M.W."/>
            <person name="Durand P.M."/>
            <person name="Michod R.E."/>
            <person name="Nozaki H."/>
            <person name="Olson B.J."/>
        </authorList>
    </citation>
    <scope>NUCLEOTIDE SEQUENCE [LARGE SCALE GENOMIC DNA]</scope>
    <source>
        <strain evidence="4">NIES-2863</strain>
    </source>
</reference>
<dbReference type="InterPro" id="IPR001611">
    <property type="entry name" value="Leu-rich_rpt"/>
</dbReference>
<dbReference type="Pfam" id="PF00560">
    <property type="entry name" value="LRR_1"/>
    <property type="match status" value="1"/>
</dbReference>